<dbReference type="EMBL" id="KL198009">
    <property type="protein sequence ID" value="KDQ26310.1"/>
    <property type="molecule type" value="Genomic_DNA"/>
</dbReference>
<evidence type="ECO:0000313" key="5">
    <source>
        <dbReference type="Proteomes" id="UP000027073"/>
    </source>
</evidence>
<dbReference type="HOGENOM" id="CLU_083660_1_0_1"/>
<name>A0A067NH99_PLEO1</name>
<dbReference type="OrthoDB" id="2973648at2759"/>
<feature type="chain" id="PRO_5001642278" description="Yeast cell wall synthesis Kre9/Knh1-like N-terminal domain-containing protein" evidence="2">
    <location>
        <begin position="18"/>
        <end position="138"/>
    </location>
</feature>
<protein>
    <recommendedName>
        <fullName evidence="3">Yeast cell wall synthesis Kre9/Knh1-like N-terminal domain-containing protein</fullName>
    </recommendedName>
</protein>
<keyword evidence="1 2" id="KW-0732">Signal</keyword>
<organism evidence="4 5">
    <name type="scientific">Pleurotus ostreatus (strain PC15)</name>
    <name type="common">Oyster mushroom</name>
    <dbReference type="NCBI Taxonomy" id="1137138"/>
    <lineage>
        <taxon>Eukaryota</taxon>
        <taxon>Fungi</taxon>
        <taxon>Dikarya</taxon>
        <taxon>Basidiomycota</taxon>
        <taxon>Agaricomycotina</taxon>
        <taxon>Agaricomycetes</taxon>
        <taxon>Agaricomycetidae</taxon>
        <taxon>Agaricales</taxon>
        <taxon>Pleurotineae</taxon>
        <taxon>Pleurotaceae</taxon>
        <taxon>Pleurotus</taxon>
    </lineage>
</organism>
<dbReference type="VEuPathDB" id="FungiDB:PLEOSDRAFT_1056930"/>
<dbReference type="InParanoid" id="A0A067NH99"/>
<sequence>MKFSFALVAALASVANAAVVNVARAAQDVFVPHIESPKLGDVLVVGDSLTVTWDTSNAPENITNTEGRVMLRQGPVTFPFYLARGFSILKGSVTFTVPDVVPSDQYQLVLFGDSGNFSPPFSIVSAAPAPEAVETFAL</sequence>
<gene>
    <name evidence="4" type="ORF">PLEOSDRAFT_1056930</name>
</gene>
<reference evidence="5" key="1">
    <citation type="journal article" date="2014" name="Proc. Natl. Acad. Sci. U.S.A.">
        <title>Extensive sampling of basidiomycete genomes demonstrates inadequacy of the white-rot/brown-rot paradigm for wood decay fungi.</title>
        <authorList>
            <person name="Riley R."/>
            <person name="Salamov A.A."/>
            <person name="Brown D.W."/>
            <person name="Nagy L.G."/>
            <person name="Floudas D."/>
            <person name="Held B.W."/>
            <person name="Levasseur A."/>
            <person name="Lombard V."/>
            <person name="Morin E."/>
            <person name="Otillar R."/>
            <person name="Lindquist E.A."/>
            <person name="Sun H."/>
            <person name="LaButti K.M."/>
            <person name="Schmutz J."/>
            <person name="Jabbour D."/>
            <person name="Luo H."/>
            <person name="Baker S.E."/>
            <person name="Pisabarro A.G."/>
            <person name="Walton J.D."/>
            <person name="Blanchette R.A."/>
            <person name="Henrissat B."/>
            <person name="Martin F."/>
            <person name="Cullen D."/>
            <person name="Hibbett D.S."/>
            <person name="Grigoriev I.V."/>
        </authorList>
    </citation>
    <scope>NUCLEOTIDE SEQUENCE [LARGE SCALE GENOMIC DNA]</scope>
    <source>
        <strain evidence="5">PC15</strain>
    </source>
</reference>
<accession>A0A067NH99</accession>
<evidence type="ECO:0000259" key="3">
    <source>
        <dbReference type="Pfam" id="PF10342"/>
    </source>
</evidence>
<dbReference type="AlphaFoldDB" id="A0A067NH99"/>
<dbReference type="InterPro" id="IPR018466">
    <property type="entry name" value="Kre9/Knh1-like_N"/>
</dbReference>
<evidence type="ECO:0000256" key="2">
    <source>
        <dbReference type="SAM" id="SignalP"/>
    </source>
</evidence>
<proteinExistence type="predicted"/>
<feature type="domain" description="Yeast cell wall synthesis Kre9/Knh1-like N-terminal" evidence="3">
    <location>
        <begin position="36"/>
        <end position="123"/>
    </location>
</feature>
<evidence type="ECO:0000313" key="4">
    <source>
        <dbReference type="EMBL" id="KDQ26310.1"/>
    </source>
</evidence>
<evidence type="ECO:0000256" key="1">
    <source>
        <dbReference type="ARBA" id="ARBA00022729"/>
    </source>
</evidence>
<dbReference type="Proteomes" id="UP000027073">
    <property type="component" value="Unassembled WGS sequence"/>
</dbReference>
<feature type="signal peptide" evidence="2">
    <location>
        <begin position="1"/>
        <end position="17"/>
    </location>
</feature>
<dbReference type="Pfam" id="PF10342">
    <property type="entry name" value="Kre9_KNH"/>
    <property type="match status" value="1"/>
</dbReference>